<comment type="caution">
    <text evidence="3">The sequence shown here is derived from an EMBL/GenBank/DDBJ whole genome shotgun (WGS) entry which is preliminary data.</text>
</comment>
<sequence>MTTSIPRHLRLFGSFACFALAGLLPTVASAGTITAQGNVTALDDVTQIASVAGSALFDEGPTGDVPLDQYAGVGLTLHVGELATILPGVTTMGEAINPIYVKPGDHFPDPIGGGGVALGLTVFYAGAMTFSEPVTQFGLTAGGGAGPQFLTAWDQNGELIGQVTWEPEEQDSAFVGIDTMGVPIGLLTYGNDDLFGGLDYTINGSGSTSDTWVWGLGVPCQTAADCLDDMGPCTEFECNAGVCAYPKTTNPCDDVDVCTDADTCTEGMCIGVAISCADTNPCTLDTCDSERGCMNTQIEDCCLSNEDCPEGDMCILGSNTCVPGPPPPPMTTDEGNDDETETGAPAETSGGETGPAVEDAGGGCGCSSDERGGGALFGLLALALLGLRTRRREDLGQA</sequence>
<gene>
    <name evidence="3" type="ORF">DB30_02830</name>
</gene>
<evidence type="ECO:0000256" key="1">
    <source>
        <dbReference type="SAM" id="MobiDB-lite"/>
    </source>
</evidence>
<dbReference type="AlphaFoldDB" id="A0A0C2DDT0"/>
<evidence type="ECO:0000256" key="2">
    <source>
        <dbReference type="SAM" id="SignalP"/>
    </source>
</evidence>
<dbReference type="NCBIfam" id="TIGR03901">
    <property type="entry name" value="MYXO-CTERM"/>
    <property type="match status" value="1"/>
</dbReference>
<dbReference type="InterPro" id="IPR017756">
    <property type="entry name" value="TM_Gly-Cys-Arg_CS"/>
</dbReference>
<dbReference type="Pfam" id="PF00526">
    <property type="entry name" value="Dicty_CTDC"/>
    <property type="match status" value="1"/>
</dbReference>
<dbReference type="EMBL" id="JMCC02000020">
    <property type="protein sequence ID" value="KIG17797.1"/>
    <property type="molecule type" value="Genomic_DNA"/>
</dbReference>
<dbReference type="Proteomes" id="UP000031599">
    <property type="component" value="Unassembled WGS sequence"/>
</dbReference>
<dbReference type="InterPro" id="IPR001673">
    <property type="entry name" value="S_mold_repeat"/>
</dbReference>
<dbReference type="NCBIfam" id="TIGR03382">
    <property type="entry name" value="GC_trans_RRR"/>
    <property type="match status" value="1"/>
</dbReference>
<accession>A0A0C2DDT0</accession>
<feature type="region of interest" description="Disordered" evidence="1">
    <location>
        <begin position="325"/>
        <end position="365"/>
    </location>
</feature>
<reference evidence="3 4" key="1">
    <citation type="submission" date="2014-12" db="EMBL/GenBank/DDBJ databases">
        <title>Genome assembly of Enhygromyxa salina DSM 15201.</title>
        <authorList>
            <person name="Sharma G."/>
            <person name="Subramanian S."/>
        </authorList>
    </citation>
    <scope>NUCLEOTIDE SEQUENCE [LARGE SCALE GENOMIC DNA]</scope>
    <source>
        <strain evidence="3 4">DSM 15201</strain>
    </source>
</reference>
<dbReference type="InterPro" id="IPR024038">
    <property type="entry name" value="MYXO-CTERM"/>
</dbReference>
<keyword evidence="2" id="KW-0732">Signal</keyword>
<evidence type="ECO:0000313" key="4">
    <source>
        <dbReference type="Proteomes" id="UP000031599"/>
    </source>
</evidence>
<organism evidence="3 4">
    <name type="scientific">Enhygromyxa salina</name>
    <dbReference type="NCBI Taxonomy" id="215803"/>
    <lineage>
        <taxon>Bacteria</taxon>
        <taxon>Pseudomonadati</taxon>
        <taxon>Myxococcota</taxon>
        <taxon>Polyangia</taxon>
        <taxon>Nannocystales</taxon>
        <taxon>Nannocystaceae</taxon>
        <taxon>Enhygromyxa</taxon>
    </lineage>
</organism>
<feature type="chain" id="PRO_5002147353" evidence="2">
    <location>
        <begin position="31"/>
        <end position="398"/>
    </location>
</feature>
<proteinExistence type="predicted"/>
<protein>
    <submittedName>
        <fullName evidence="3">RTX toxin protein</fullName>
    </submittedName>
</protein>
<dbReference type="RefSeq" id="WP_052547986.1">
    <property type="nucleotide sequence ID" value="NZ_JMCC02000020.1"/>
</dbReference>
<name>A0A0C2DDT0_9BACT</name>
<feature type="signal peptide" evidence="2">
    <location>
        <begin position="1"/>
        <end position="30"/>
    </location>
</feature>
<evidence type="ECO:0000313" key="3">
    <source>
        <dbReference type="EMBL" id="KIG17797.1"/>
    </source>
</evidence>